<dbReference type="SUPFAM" id="SSF81296">
    <property type="entry name" value="E set domains"/>
    <property type="match status" value="1"/>
</dbReference>
<evidence type="ECO:0000256" key="4">
    <source>
        <dbReference type="ARBA" id="ARBA00022729"/>
    </source>
</evidence>
<gene>
    <name evidence="8" type="ORF">J2R99_001317</name>
</gene>
<keyword evidence="9" id="KW-1185">Reference proteome</keyword>
<proteinExistence type="inferred from homology"/>
<evidence type="ECO:0000256" key="5">
    <source>
        <dbReference type="ARBA" id="ARBA00022764"/>
    </source>
</evidence>
<reference evidence="8 9" key="1">
    <citation type="submission" date="2023-07" db="EMBL/GenBank/DDBJ databases">
        <title>Genomic Encyclopedia of Type Strains, Phase IV (KMG-IV): sequencing the most valuable type-strain genomes for metagenomic binning, comparative biology and taxonomic classification.</title>
        <authorList>
            <person name="Goeker M."/>
        </authorList>
    </citation>
    <scope>NUCLEOTIDE SEQUENCE [LARGE SCALE GENOMIC DNA]</scope>
    <source>
        <strain evidence="8 9">DSM 11549</strain>
    </source>
</reference>
<evidence type="ECO:0000313" key="9">
    <source>
        <dbReference type="Proteomes" id="UP001230253"/>
    </source>
</evidence>
<dbReference type="PANTHER" id="PTHR30504">
    <property type="entry name" value="GLUCANS BIOSYNTHESIS PROTEIN"/>
    <property type="match status" value="1"/>
</dbReference>
<dbReference type="Gene3D" id="2.60.40.10">
    <property type="entry name" value="Immunoglobulins"/>
    <property type="match status" value="1"/>
</dbReference>
<comment type="subcellular location">
    <subcellularLocation>
        <location evidence="1">Periplasm</location>
    </subcellularLocation>
</comment>
<dbReference type="InterPro" id="IPR006311">
    <property type="entry name" value="TAT_signal"/>
</dbReference>
<dbReference type="InterPro" id="IPR011013">
    <property type="entry name" value="Gal_mutarotase_sf_dom"/>
</dbReference>
<name>A0ABU0C4M5_9BRAD</name>
<dbReference type="RefSeq" id="WP_307153655.1">
    <property type="nucleotide sequence ID" value="NZ_JAUSUK010000001.1"/>
</dbReference>
<feature type="domain" description="Glucan biosynthesis periplasmic MdoG C-terminal" evidence="7">
    <location>
        <begin position="43"/>
        <end position="516"/>
    </location>
</feature>
<dbReference type="Proteomes" id="UP001230253">
    <property type="component" value="Unassembled WGS sequence"/>
</dbReference>
<dbReference type="InterPro" id="IPR007444">
    <property type="entry name" value="Glucan_biosyn_MdoG_C"/>
</dbReference>
<evidence type="ECO:0000259" key="7">
    <source>
        <dbReference type="Pfam" id="PF04349"/>
    </source>
</evidence>
<comment type="pathway">
    <text evidence="2">Glycan metabolism; osmoregulated periplasmic glucan (OPG) biosynthesis.</text>
</comment>
<evidence type="ECO:0000256" key="2">
    <source>
        <dbReference type="ARBA" id="ARBA00005001"/>
    </source>
</evidence>
<dbReference type="PIRSF" id="PIRSF006281">
    <property type="entry name" value="MdoG"/>
    <property type="match status" value="1"/>
</dbReference>
<dbReference type="Gene3D" id="2.70.98.10">
    <property type="match status" value="1"/>
</dbReference>
<keyword evidence="5" id="KW-0574">Periplasm</keyword>
<protein>
    <submittedName>
        <fullName evidence="8">Glucans biosynthesis protein</fullName>
    </submittedName>
</protein>
<dbReference type="Pfam" id="PF04349">
    <property type="entry name" value="MdoG"/>
    <property type="match status" value="1"/>
</dbReference>
<dbReference type="PANTHER" id="PTHR30504:SF3">
    <property type="entry name" value="GLUCANS BIOSYNTHESIS PROTEIN D"/>
    <property type="match status" value="1"/>
</dbReference>
<dbReference type="InterPro" id="IPR014438">
    <property type="entry name" value="Glucan_biosyn_MdoG/MdoD"/>
</dbReference>
<sequence length="528" mass="58908">MKISRRAALAGGGALALSPFAGRSFAAPNVETDGILYGPTQPFSFDLLKETAKTVSEAPWEPPSSTMAEILDKIDYDAYFQISYRKDRTLRLGGDSGAPIQLFHLGRYQKDPVTIAVVKDGKAHEVLYRQSYFDMPAGHIARSLPQSIGFAGFRVMAEDLKWDWLSFLGASYFRSPGSGKQYGLSARGIAVDTGLAAGEEFPRFSRFFLEGVPGDPDRLTVYALLEGPSLTGAYRFDCAREARVVMETEAVLFPRKSITRLGIAPLTSMFWYSQKDRQHAKDWRPEIHDSDGLAMWTGSGERIWRPLNNPPSVMTNSFSDVNPKGFGLLQRDRHFDHYQDDGVFYHRRPSLWVEPLEGWGKGAVQLVEIPTDDEIYDNIVAYWTPEEKIEPGKTLDLKYRLHWGFDEPYATRAGRVVDTFIGAGGVPGQPRPKDVYQFVIDFAGGDLGRFTREDGVTAMVNVSRGTLGRCSAYPVVDSAGLFRAAFEVQVTGKEPVDLRLFLKKDGEALTETWISQFFPASMDLADNR</sequence>
<organism evidence="8 9">
    <name type="scientific">Rhodopseudomonas julia</name>
    <dbReference type="NCBI Taxonomy" id="200617"/>
    <lineage>
        <taxon>Bacteria</taxon>
        <taxon>Pseudomonadati</taxon>
        <taxon>Pseudomonadota</taxon>
        <taxon>Alphaproteobacteria</taxon>
        <taxon>Hyphomicrobiales</taxon>
        <taxon>Nitrobacteraceae</taxon>
        <taxon>Rhodopseudomonas</taxon>
    </lineage>
</organism>
<dbReference type="PROSITE" id="PS51318">
    <property type="entry name" value="TAT"/>
    <property type="match status" value="1"/>
</dbReference>
<evidence type="ECO:0000313" key="8">
    <source>
        <dbReference type="EMBL" id="MDQ0325468.1"/>
    </source>
</evidence>
<dbReference type="InterPro" id="IPR013783">
    <property type="entry name" value="Ig-like_fold"/>
</dbReference>
<keyword evidence="4 6" id="KW-0732">Signal</keyword>
<accession>A0ABU0C4M5</accession>
<feature type="signal peptide" evidence="6">
    <location>
        <begin position="1"/>
        <end position="26"/>
    </location>
</feature>
<evidence type="ECO:0000256" key="6">
    <source>
        <dbReference type="SAM" id="SignalP"/>
    </source>
</evidence>
<dbReference type="EMBL" id="JAUSUK010000001">
    <property type="protein sequence ID" value="MDQ0325468.1"/>
    <property type="molecule type" value="Genomic_DNA"/>
</dbReference>
<comment type="caution">
    <text evidence="8">The sequence shown here is derived from an EMBL/GenBank/DDBJ whole genome shotgun (WGS) entry which is preliminary data.</text>
</comment>
<dbReference type="SUPFAM" id="SSF74650">
    <property type="entry name" value="Galactose mutarotase-like"/>
    <property type="match status" value="1"/>
</dbReference>
<evidence type="ECO:0000256" key="3">
    <source>
        <dbReference type="ARBA" id="ARBA00009284"/>
    </source>
</evidence>
<comment type="similarity">
    <text evidence="3">Belongs to the OpgD/OpgG family.</text>
</comment>
<dbReference type="InterPro" id="IPR014756">
    <property type="entry name" value="Ig_E-set"/>
</dbReference>
<feature type="chain" id="PRO_5046273525" evidence="6">
    <location>
        <begin position="27"/>
        <end position="528"/>
    </location>
</feature>
<evidence type="ECO:0000256" key="1">
    <source>
        <dbReference type="ARBA" id="ARBA00004418"/>
    </source>
</evidence>
<dbReference type="InterPro" id="IPR014718">
    <property type="entry name" value="GH-type_carb-bd"/>
</dbReference>